<proteinExistence type="predicted"/>
<sequence length="87" mass="9927">MNHTDHDDIRPDVRATARRLLYDLARRGELPAEALDTKDRSRLFAELWERGWTDAEIGVHTKTTTFTVARVRERLGLAPRTITKGAA</sequence>
<reference evidence="1 2" key="1">
    <citation type="submission" date="2019-02" db="EMBL/GenBank/DDBJ databases">
        <title>Draft genome sequence of Amycolatopsis sp. 8-3EHSu isolated from roots of Suaeda maritima.</title>
        <authorList>
            <person name="Duangmal K."/>
            <person name="Chantavorakit T."/>
        </authorList>
    </citation>
    <scope>NUCLEOTIDE SEQUENCE [LARGE SCALE GENOMIC DNA]</scope>
    <source>
        <strain evidence="1 2">8-3EHSu</strain>
    </source>
</reference>
<evidence type="ECO:0000313" key="1">
    <source>
        <dbReference type="EMBL" id="RZQ59820.1"/>
    </source>
</evidence>
<accession>A0A4Q7IXY5</accession>
<dbReference type="EMBL" id="SFCC01000021">
    <property type="protein sequence ID" value="RZQ59820.1"/>
    <property type="molecule type" value="Genomic_DNA"/>
</dbReference>
<comment type="caution">
    <text evidence="1">The sequence shown here is derived from an EMBL/GenBank/DDBJ whole genome shotgun (WGS) entry which is preliminary data.</text>
</comment>
<dbReference type="OrthoDB" id="3700285at2"/>
<evidence type="ECO:0000313" key="2">
    <source>
        <dbReference type="Proteomes" id="UP000292003"/>
    </source>
</evidence>
<gene>
    <name evidence="1" type="ORF">EWH70_32410</name>
</gene>
<dbReference type="RefSeq" id="WP_130479385.1">
    <property type="nucleotide sequence ID" value="NZ_SFCC01000021.1"/>
</dbReference>
<keyword evidence="2" id="KW-1185">Reference proteome</keyword>
<dbReference type="AlphaFoldDB" id="A0A4Q7IXY5"/>
<dbReference type="Proteomes" id="UP000292003">
    <property type="component" value="Unassembled WGS sequence"/>
</dbReference>
<name>A0A4Q7IXY5_9PSEU</name>
<protein>
    <submittedName>
        <fullName evidence="1">Uncharacterized protein</fullName>
    </submittedName>
</protein>
<organism evidence="1 2">
    <name type="scientific">Amycolatopsis suaedae</name>
    <dbReference type="NCBI Taxonomy" id="2510978"/>
    <lineage>
        <taxon>Bacteria</taxon>
        <taxon>Bacillati</taxon>
        <taxon>Actinomycetota</taxon>
        <taxon>Actinomycetes</taxon>
        <taxon>Pseudonocardiales</taxon>
        <taxon>Pseudonocardiaceae</taxon>
        <taxon>Amycolatopsis</taxon>
    </lineage>
</organism>